<dbReference type="Proteomes" id="UP000070560">
    <property type="component" value="Chromosome"/>
</dbReference>
<accession>A0A7U4QKG3</accession>
<evidence type="ECO:0000313" key="2">
    <source>
        <dbReference type="Proteomes" id="UP000070560"/>
    </source>
</evidence>
<organism evidence="1 2">
    <name type="scientific">Desulfofervidus auxilii</name>
    <dbReference type="NCBI Taxonomy" id="1621989"/>
    <lineage>
        <taxon>Bacteria</taxon>
        <taxon>Pseudomonadati</taxon>
        <taxon>Thermodesulfobacteriota</taxon>
        <taxon>Candidatus Desulfofervidia</taxon>
        <taxon>Candidatus Desulfofervidales</taxon>
        <taxon>Candidatus Desulfofervidaceae</taxon>
        <taxon>Candidatus Desulfofervidus</taxon>
    </lineage>
</organism>
<protein>
    <submittedName>
        <fullName evidence="1">Nitrogen regulatory protein P-II</fullName>
    </submittedName>
</protein>
<dbReference type="GO" id="GO:0030234">
    <property type="term" value="F:enzyme regulator activity"/>
    <property type="evidence" value="ECO:0007669"/>
    <property type="project" value="InterPro"/>
</dbReference>
<dbReference type="EMBL" id="CP013015">
    <property type="protein sequence ID" value="AMM40986.1"/>
    <property type="molecule type" value="Genomic_DNA"/>
</dbReference>
<dbReference type="InterPro" id="IPR015867">
    <property type="entry name" value="N-reg_PII/ATP_PRibTrfase_C"/>
</dbReference>
<dbReference type="Pfam" id="PF00543">
    <property type="entry name" value="P-II"/>
    <property type="match status" value="1"/>
</dbReference>
<name>A0A7U4QKG3_DESA2</name>
<dbReference type="SUPFAM" id="SSF54913">
    <property type="entry name" value="GlnB-like"/>
    <property type="match status" value="1"/>
</dbReference>
<reference evidence="1 2" key="1">
    <citation type="submission" date="2015-10" db="EMBL/GenBank/DDBJ databases">
        <title>Candidatus Desulfofervidus auxilii, a hydrogenotrophic sulfate-reducing bacterium involved in the thermophilic anaerobic oxidation of methane.</title>
        <authorList>
            <person name="Krukenberg V."/>
            <person name="Richter M."/>
            <person name="Wegener G."/>
        </authorList>
    </citation>
    <scope>NUCLEOTIDE SEQUENCE [LARGE SCALE GENOMIC DNA]</scope>
    <source>
        <strain evidence="1 2">HS1</strain>
    </source>
</reference>
<evidence type="ECO:0000313" key="1">
    <source>
        <dbReference type="EMBL" id="AMM40986.1"/>
    </source>
</evidence>
<keyword evidence="2" id="KW-1185">Reference proteome</keyword>
<dbReference type="InterPro" id="IPR011322">
    <property type="entry name" value="N-reg_PII-like_a/b"/>
</dbReference>
<dbReference type="OrthoDB" id="5517163at2"/>
<dbReference type="Gene3D" id="3.30.70.120">
    <property type="match status" value="1"/>
</dbReference>
<dbReference type="GO" id="GO:0006808">
    <property type="term" value="P:regulation of nitrogen utilization"/>
    <property type="evidence" value="ECO:0007669"/>
    <property type="project" value="InterPro"/>
</dbReference>
<dbReference type="NCBIfam" id="NF045581">
    <property type="entry name" value="PG0541_fam"/>
    <property type="match status" value="1"/>
</dbReference>
<gene>
    <name evidence="1" type="ORF">HS1_001182</name>
</gene>
<dbReference type="KEGG" id="daw:HS1_001182"/>
<sequence>MKAILIFYHVEYDEDLMAILEKTGIKAYSRLERVLGKGKHSEPRLDTSVWPGFNSALIIATEEEEKREKFLEELKKYTNKLKGKGICVFILPLERII</sequence>
<proteinExistence type="predicted"/>
<dbReference type="RefSeq" id="WP_066062289.1">
    <property type="nucleotide sequence ID" value="NZ_CP013015.1"/>
</dbReference>
<dbReference type="AlphaFoldDB" id="A0A7U4QKG3"/>
<dbReference type="InterPro" id="IPR002187">
    <property type="entry name" value="N-reg_PII"/>
</dbReference>